<sequence>MLTVHNLKLSFGNHAVLKGIDLDVNKGDVVTFIGPSGTGKTSLLRCINYLEKPEDGEISIGDIKLDYKSVHKKDILQLRRKSAMVFQQFHLFKHKTVVENVMDAQIAVQKKKKKEAYDKSIEELEKVGLLDKKDVYPSQLSGGQQQRVSIARALALEPEVILFDEPTSALDPELVGEVLKVIETVAKTGVTILLVTHEMSFAQKISTKVVFMDKGNIVEEGPPSQIFEHSEHQRTREFLRSIYRDEEQTTETESGQ</sequence>
<proteinExistence type="predicted"/>
<dbReference type="EMBL" id="JBHTKK010000023">
    <property type="protein sequence ID" value="MFD1067519.1"/>
    <property type="molecule type" value="Genomic_DNA"/>
</dbReference>
<evidence type="ECO:0000256" key="2">
    <source>
        <dbReference type="ARBA" id="ARBA00022448"/>
    </source>
</evidence>
<dbReference type="CDD" id="cd03262">
    <property type="entry name" value="ABC_HisP_GlnQ"/>
    <property type="match status" value="1"/>
</dbReference>
<dbReference type="InterPro" id="IPR017871">
    <property type="entry name" value="ABC_transporter-like_CS"/>
</dbReference>
<evidence type="ECO:0000313" key="8">
    <source>
        <dbReference type="EMBL" id="MFD1067519.1"/>
    </source>
</evidence>
<evidence type="ECO:0000256" key="6">
    <source>
        <dbReference type="ARBA" id="ARBA00023136"/>
    </source>
</evidence>
<dbReference type="InterPro" id="IPR003593">
    <property type="entry name" value="AAA+_ATPase"/>
</dbReference>
<dbReference type="SUPFAM" id="SSF52540">
    <property type="entry name" value="P-loop containing nucleoside triphosphate hydrolases"/>
    <property type="match status" value="1"/>
</dbReference>
<dbReference type="InterPro" id="IPR030679">
    <property type="entry name" value="ABC_ATPase_HisP-typ"/>
</dbReference>
<dbReference type="Pfam" id="PF00005">
    <property type="entry name" value="ABC_tran"/>
    <property type="match status" value="1"/>
</dbReference>
<dbReference type="InterPro" id="IPR050086">
    <property type="entry name" value="MetN_ABC_transporter-like"/>
</dbReference>
<dbReference type="PANTHER" id="PTHR43166">
    <property type="entry name" value="AMINO ACID IMPORT ATP-BINDING PROTEIN"/>
    <property type="match status" value="1"/>
</dbReference>
<feature type="domain" description="ABC transporter" evidence="7">
    <location>
        <begin position="2"/>
        <end position="239"/>
    </location>
</feature>
<keyword evidence="3" id="KW-1003">Cell membrane</keyword>
<protein>
    <submittedName>
        <fullName evidence="8">Amino acid ABC transporter ATP-binding protein</fullName>
    </submittedName>
</protein>
<evidence type="ECO:0000256" key="1">
    <source>
        <dbReference type="ARBA" id="ARBA00004202"/>
    </source>
</evidence>
<comment type="subcellular location">
    <subcellularLocation>
        <location evidence="1">Cell membrane</location>
        <topology evidence="1">Peripheral membrane protein</topology>
    </subcellularLocation>
</comment>
<dbReference type="PANTHER" id="PTHR43166:SF35">
    <property type="entry name" value="L-CYSTINE IMPORT ATP-BINDING PROTEIN TCYN"/>
    <property type="match status" value="1"/>
</dbReference>
<keyword evidence="4" id="KW-0547">Nucleotide-binding</keyword>
<evidence type="ECO:0000256" key="4">
    <source>
        <dbReference type="ARBA" id="ARBA00022741"/>
    </source>
</evidence>
<dbReference type="InterPro" id="IPR003439">
    <property type="entry name" value="ABC_transporter-like_ATP-bd"/>
</dbReference>
<keyword evidence="9" id="KW-1185">Reference proteome</keyword>
<keyword evidence="2" id="KW-0813">Transport</keyword>
<accession>A0ABW3NJD3</accession>
<keyword evidence="6" id="KW-0472">Membrane</keyword>
<reference evidence="9" key="1">
    <citation type="journal article" date="2019" name="Int. J. Syst. Evol. Microbiol.">
        <title>The Global Catalogue of Microorganisms (GCM) 10K type strain sequencing project: providing services to taxonomists for standard genome sequencing and annotation.</title>
        <authorList>
            <consortium name="The Broad Institute Genomics Platform"/>
            <consortium name="The Broad Institute Genome Sequencing Center for Infectious Disease"/>
            <person name="Wu L."/>
            <person name="Ma J."/>
        </authorList>
    </citation>
    <scope>NUCLEOTIDE SEQUENCE [LARGE SCALE GENOMIC DNA]</scope>
    <source>
        <strain evidence="9">CCUG 56608</strain>
    </source>
</reference>
<organism evidence="8 9">
    <name type="scientific">Oceanobacillus locisalsi</name>
    <dbReference type="NCBI Taxonomy" id="546107"/>
    <lineage>
        <taxon>Bacteria</taxon>
        <taxon>Bacillati</taxon>
        <taxon>Bacillota</taxon>
        <taxon>Bacilli</taxon>
        <taxon>Bacillales</taxon>
        <taxon>Bacillaceae</taxon>
        <taxon>Oceanobacillus</taxon>
    </lineage>
</organism>
<dbReference type="RefSeq" id="WP_379593641.1">
    <property type="nucleotide sequence ID" value="NZ_JBHTKK010000023.1"/>
</dbReference>
<dbReference type="PIRSF" id="PIRSF039085">
    <property type="entry name" value="ABC_ATPase_HisP"/>
    <property type="match status" value="1"/>
</dbReference>
<dbReference type="Proteomes" id="UP001597041">
    <property type="component" value="Unassembled WGS sequence"/>
</dbReference>
<dbReference type="SMART" id="SM00382">
    <property type="entry name" value="AAA"/>
    <property type="match status" value="1"/>
</dbReference>
<evidence type="ECO:0000259" key="7">
    <source>
        <dbReference type="PROSITE" id="PS50893"/>
    </source>
</evidence>
<evidence type="ECO:0000313" key="9">
    <source>
        <dbReference type="Proteomes" id="UP001597041"/>
    </source>
</evidence>
<dbReference type="PROSITE" id="PS50893">
    <property type="entry name" value="ABC_TRANSPORTER_2"/>
    <property type="match status" value="1"/>
</dbReference>
<comment type="caution">
    <text evidence="8">The sequence shown here is derived from an EMBL/GenBank/DDBJ whole genome shotgun (WGS) entry which is preliminary data.</text>
</comment>
<evidence type="ECO:0000256" key="3">
    <source>
        <dbReference type="ARBA" id="ARBA00022475"/>
    </source>
</evidence>
<dbReference type="InterPro" id="IPR027417">
    <property type="entry name" value="P-loop_NTPase"/>
</dbReference>
<dbReference type="GO" id="GO:0005524">
    <property type="term" value="F:ATP binding"/>
    <property type="evidence" value="ECO:0007669"/>
    <property type="project" value="UniProtKB-KW"/>
</dbReference>
<evidence type="ECO:0000256" key="5">
    <source>
        <dbReference type="ARBA" id="ARBA00022840"/>
    </source>
</evidence>
<gene>
    <name evidence="8" type="ORF">ACFQ19_16045</name>
</gene>
<dbReference type="PROSITE" id="PS00211">
    <property type="entry name" value="ABC_TRANSPORTER_1"/>
    <property type="match status" value="1"/>
</dbReference>
<dbReference type="Gene3D" id="3.40.50.300">
    <property type="entry name" value="P-loop containing nucleotide triphosphate hydrolases"/>
    <property type="match status" value="1"/>
</dbReference>
<keyword evidence="5 8" id="KW-0067">ATP-binding</keyword>
<name>A0ABW3NJD3_9BACI</name>